<evidence type="ECO:0000313" key="7">
    <source>
        <dbReference type="EMBL" id="CAD9461453.1"/>
    </source>
</evidence>
<feature type="transmembrane region" description="Helical" evidence="6">
    <location>
        <begin position="165"/>
        <end position="186"/>
    </location>
</feature>
<feature type="transmembrane region" description="Helical" evidence="6">
    <location>
        <begin position="237"/>
        <end position="258"/>
    </location>
</feature>
<feature type="transmembrane region" description="Helical" evidence="6">
    <location>
        <begin position="198"/>
        <end position="217"/>
    </location>
</feature>
<dbReference type="PANTHER" id="PTHR10231">
    <property type="entry name" value="NUCLEOTIDE-SUGAR TRANSMEMBRANE TRANSPORTER"/>
    <property type="match status" value="1"/>
</dbReference>
<dbReference type="GO" id="GO:0015165">
    <property type="term" value="F:pyrimidine nucleotide-sugar transmembrane transporter activity"/>
    <property type="evidence" value="ECO:0007669"/>
    <property type="project" value="InterPro"/>
</dbReference>
<feature type="transmembrane region" description="Helical" evidence="6">
    <location>
        <begin position="6"/>
        <end position="28"/>
    </location>
</feature>
<evidence type="ECO:0000256" key="2">
    <source>
        <dbReference type="ARBA" id="ARBA00022692"/>
    </source>
</evidence>
<dbReference type="Pfam" id="PF04142">
    <property type="entry name" value="Nuc_sug_transp"/>
    <property type="match status" value="1"/>
</dbReference>
<dbReference type="GO" id="GO:0000139">
    <property type="term" value="C:Golgi membrane"/>
    <property type="evidence" value="ECO:0007669"/>
    <property type="project" value="InterPro"/>
</dbReference>
<gene>
    <name evidence="7" type="ORF">CBRE1094_LOCUS19773</name>
</gene>
<keyword evidence="2 6" id="KW-0812">Transmembrane</keyword>
<evidence type="ECO:0000256" key="1">
    <source>
        <dbReference type="ARBA" id="ARBA00004141"/>
    </source>
</evidence>
<protein>
    <recommendedName>
        <fullName evidence="8">Sugar phosphate transporter domain-containing protein</fullName>
    </recommendedName>
</protein>
<feature type="region of interest" description="Disordered" evidence="5">
    <location>
        <begin position="327"/>
        <end position="346"/>
    </location>
</feature>
<evidence type="ECO:0000256" key="6">
    <source>
        <dbReference type="SAM" id="Phobius"/>
    </source>
</evidence>
<comment type="subcellular location">
    <subcellularLocation>
        <location evidence="1">Membrane</location>
        <topology evidence="1">Multi-pass membrane protein</topology>
    </subcellularLocation>
</comment>
<reference evidence="7" key="1">
    <citation type="submission" date="2021-01" db="EMBL/GenBank/DDBJ databases">
        <authorList>
            <person name="Corre E."/>
            <person name="Pelletier E."/>
            <person name="Niang G."/>
            <person name="Scheremetjew M."/>
            <person name="Finn R."/>
            <person name="Kale V."/>
            <person name="Holt S."/>
            <person name="Cochrane G."/>
            <person name="Meng A."/>
            <person name="Brown T."/>
            <person name="Cohen L."/>
        </authorList>
    </citation>
    <scope>NUCLEOTIDE SEQUENCE</scope>
    <source>
        <strain evidence="7">UTEX LB 985</strain>
    </source>
</reference>
<feature type="transmembrane region" description="Helical" evidence="6">
    <location>
        <begin position="295"/>
        <end position="314"/>
    </location>
</feature>
<evidence type="ECO:0000256" key="4">
    <source>
        <dbReference type="ARBA" id="ARBA00023136"/>
    </source>
</evidence>
<dbReference type="AlphaFoldDB" id="A0A7S2DQJ9"/>
<accession>A0A7S2DQJ9</accession>
<proteinExistence type="predicted"/>
<dbReference type="InterPro" id="IPR007271">
    <property type="entry name" value="Nuc_sug_transpt"/>
</dbReference>
<keyword evidence="3 6" id="KW-1133">Transmembrane helix</keyword>
<organism evidence="7">
    <name type="scientific">Haptolina brevifila</name>
    <dbReference type="NCBI Taxonomy" id="156173"/>
    <lineage>
        <taxon>Eukaryota</taxon>
        <taxon>Haptista</taxon>
        <taxon>Haptophyta</taxon>
        <taxon>Prymnesiophyceae</taxon>
        <taxon>Prymnesiales</taxon>
        <taxon>Prymnesiaceae</taxon>
        <taxon>Haptolina</taxon>
    </lineage>
</organism>
<evidence type="ECO:0008006" key="8">
    <source>
        <dbReference type="Google" id="ProtNLM"/>
    </source>
</evidence>
<feature type="transmembrane region" description="Helical" evidence="6">
    <location>
        <begin position="133"/>
        <end position="153"/>
    </location>
</feature>
<dbReference type="EMBL" id="HBGU01036048">
    <property type="protein sequence ID" value="CAD9461453.1"/>
    <property type="molecule type" value="Transcribed_RNA"/>
</dbReference>
<keyword evidence="4 6" id="KW-0472">Membrane</keyword>
<evidence type="ECO:0000256" key="3">
    <source>
        <dbReference type="ARBA" id="ARBA00022989"/>
    </source>
</evidence>
<name>A0A7S2DQJ9_9EUKA</name>
<feature type="transmembrane region" description="Helical" evidence="6">
    <location>
        <begin position="270"/>
        <end position="289"/>
    </location>
</feature>
<sequence>MSSVELYVKQLGAFVTLVIVQATAILLFKLCQQNGKYTFNPASSVALTEICKLALAFCLHYQYVQSSKKPFWENVSPRIVLHYLGLSTLYTLNNQLSFYCLEIADPGSMALGKSISPYLCALLLRLNGQMLHALQWVCVIVQCCAIAIVQYDACRGTGFLPMKAYYMIGLATSITAITSVWNQLVIKNFDVPVNLQNSIMYFFSTIIAIMSYTHSIMTPPTHHHGKLLDAPKGFFEGYTLLASLLVLFQAFHGLAVALVYKYADAIVKNFANSSVMAILIVISYVYFALETTLHSWLGIVIVLTTTYCYMNIALRLPVAMSSPSQEKTHLLEEGEKTDGGDGESDK</sequence>
<evidence type="ECO:0000256" key="5">
    <source>
        <dbReference type="SAM" id="MobiDB-lite"/>
    </source>
</evidence>